<dbReference type="InterPro" id="IPR005821">
    <property type="entry name" value="Ion_trans_dom"/>
</dbReference>
<dbReference type="InterPro" id="IPR014710">
    <property type="entry name" value="RmlC-like_jellyroll"/>
</dbReference>
<feature type="transmembrane region" description="Helical" evidence="7">
    <location>
        <begin position="314"/>
        <end position="335"/>
    </location>
</feature>
<feature type="transmembrane region" description="Helical" evidence="7">
    <location>
        <begin position="342"/>
        <end position="367"/>
    </location>
</feature>
<dbReference type="Gene3D" id="2.60.120.10">
    <property type="entry name" value="Jelly Rolls"/>
    <property type="match status" value="1"/>
</dbReference>
<dbReference type="InterPro" id="IPR018490">
    <property type="entry name" value="cNMP-bd_dom_sf"/>
</dbReference>
<evidence type="ECO:0000256" key="4">
    <source>
        <dbReference type="ARBA" id="ARBA00023136"/>
    </source>
</evidence>
<dbReference type="InterPro" id="IPR050818">
    <property type="entry name" value="KCNH_animal-type"/>
</dbReference>
<proteinExistence type="predicted"/>
<reference evidence="9" key="1">
    <citation type="submission" date="2023-10" db="EMBL/GenBank/DDBJ databases">
        <authorList>
            <person name="Chen Y."/>
            <person name="Shah S."/>
            <person name="Dougan E. K."/>
            <person name="Thang M."/>
            <person name="Chan C."/>
        </authorList>
    </citation>
    <scope>NUCLEOTIDE SEQUENCE [LARGE SCALE GENOMIC DNA]</scope>
</reference>
<organism evidence="9 10">
    <name type="scientific">Prorocentrum cordatum</name>
    <dbReference type="NCBI Taxonomy" id="2364126"/>
    <lineage>
        <taxon>Eukaryota</taxon>
        <taxon>Sar</taxon>
        <taxon>Alveolata</taxon>
        <taxon>Dinophyceae</taxon>
        <taxon>Prorocentrales</taxon>
        <taxon>Prorocentraceae</taxon>
        <taxon>Prorocentrum</taxon>
    </lineage>
</organism>
<evidence type="ECO:0000256" key="3">
    <source>
        <dbReference type="ARBA" id="ARBA00022989"/>
    </source>
</evidence>
<comment type="subcellular location">
    <subcellularLocation>
        <location evidence="1">Membrane</location>
        <topology evidence="1">Multi-pass membrane protein</topology>
    </subcellularLocation>
</comment>
<gene>
    <name evidence="9" type="ORF">PCOR1329_LOCUS67836</name>
</gene>
<name>A0ABN9WLZ8_9DINO</name>
<comment type="caution">
    <text evidence="9">The sequence shown here is derived from an EMBL/GenBank/DDBJ whole genome shotgun (WGS) entry which is preliminary data.</text>
</comment>
<evidence type="ECO:0000256" key="5">
    <source>
        <dbReference type="SAM" id="Coils"/>
    </source>
</evidence>
<dbReference type="PANTHER" id="PTHR10217">
    <property type="entry name" value="VOLTAGE AND LIGAND GATED POTASSIUM CHANNEL"/>
    <property type="match status" value="1"/>
</dbReference>
<evidence type="ECO:0000313" key="9">
    <source>
        <dbReference type="EMBL" id="CAK0886506.1"/>
    </source>
</evidence>
<dbReference type="Gene3D" id="1.10.287.70">
    <property type="match status" value="1"/>
</dbReference>
<dbReference type="PANTHER" id="PTHR10217:SF435">
    <property type="entry name" value="POTASSIUM VOLTAGE-GATED CHANNEL PROTEIN EAG"/>
    <property type="match status" value="1"/>
</dbReference>
<protein>
    <recommendedName>
        <fullName evidence="8">Ion transport domain-containing protein</fullName>
    </recommendedName>
</protein>
<dbReference type="InterPro" id="IPR003938">
    <property type="entry name" value="K_chnl_volt-dep_EAG/ELK/ERG"/>
</dbReference>
<evidence type="ECO:0000256" key="6">
    <source>
        <dbReference type="SAM" id="MobiDB-lite"/>
    </source>
</evidence>
<keyword evidence="4 7" id="KW-0472">Membrane</keyword>
<feature type="coiled-coil region" evidence="5">
    <location>
        <begin position="598"/>
        <end position="629"/>
    </location>
</feature>
<keyword evidence="3 7" id="KW-1133">Transmembrane helix</keyword>
<keyword evidence="10" id="KW-1185">Reference proteome</keyword>
<evidence type="ECO:0000256" key="2">
    <source>
        <dbReference type="ARBA" id="ARBA00022692"/>
    </source>
</evidence>
<keyword evidence="5" id="KW-0175">Coiled coil</keyword>
<dbReference type="EMBL" id="CAUYUJ010018813">
    <property type="protein sequence ID" value="CAK0886506.1"/>
    <property type="molecule type" value="Genomic_DNA"/>
</dbReference>
<dbReference type="Gene3D" id="1.10.287.630">
    <property type="entry name" value="Helix hairpin bin"/>
    <property type="match status" value="1"/>
</dbReference>
<feature type="domain" description="Ion transport" evidence="8">
    <location>
        <begin position="87"/>
        <end position="374"/>
    </location>
</feature>
<evidence type="ECO:0000259" key="8">
    <source>
        <dbReference type="Pfam" id="PF00520"/>
    </source>
</evidence>
<dbReference type="PRINTS" id="PR01463">
    <property type="entry name" value="EAGCHANLFMLY"/>
</dbReference>
<dbReference type="Pfam" id="PF00520">
    <property type="entry name" value="Ion_trans"/>
    <property type="match status" value="1"/>
</dbReference>
<accession>A0ABN9WLZ8</accession>
<sequence length="660" mass="74985">MVVVAESIAKSGSTKRLTFLAMRRKASFLASTTEDHGLEDTVAPLLREMKRTERIEPAAPRKGDQHLDGRRCCGRGVIIPDSDNFWYSAWEFYMLSLLGLSCFLVPLDVVLEKGRHESPFTAASNIIDISFTIDIVMNFFKAYERVNTLGGTEWEDDNWLIARHYCSLPFSDSRGQAGWFWIDLLATGPRLLSILFASVHQHVSGVKAMAMLRALRILRFLRLHHMERLSHFMLRINVRLGFSLNVLEIVRSAFLVSLTCHWLACLWVGIESIHWRGVFFELAGFTSEKSWLSHLVDQSGDPCAPSVEEDGMCVYMLALYWSVMTITSVGYGDIVPQNHTEYVFSVFATMALALVWAYVIATVVSIVSNFNAAAQTFNQQMDELNDVCVGRQLPHKLQVQLRDYMTMSSHIPKQMAQIKMLGERLSDSLRAKITEHTRGRFLNKVWWVQDLPPVAKHEIAQRMEVHFFGAHEDLSLSYKMLFVRDGILRVNGLRVLGHGDVWGDVDVLLETEELVRDHLRTISFVDSVTLSQLALREVCQEFPAVDRRLRRAQVRCAVFRAFVRTAQARKCGLFSAHDVIKSGKRRGSFVTSMPLNRKEEATQELGLQLEQLVAAQEEMARQFGEMQQELDALARGAGDKAQSMSRQALGLDPPQLSRWR</sequence>
<evidence type="ECO:0000256" key="7">
    <source>
        <dbReference type="SAM" id="Phobius"/>
    </source>
</evidence>
<keyword evidence="2 7" id="KW-0812">Transmembrane</keyword>
<feature type="region of interest" description="Disordered" evidence="6">
    <location>
        <begin position="634"/>
        <end position="660"/>
    </location>
</feature>
<evidence type="ECO:0000256" key="1">
    <source>
        <dbReference type="ARBA" id="ARBA00004141"/>
    </source>
</evidence>
<evidence type="ECO:0000313" key="10">
    <source>
        <dbReference type="Proteomes" id="UP001189429"/>
    </source>
</evidence>
<dbReference type="SUPFAM" id="SSF81324">
    <property type="entry name" value="Voltage-gated potassium channels"/>
    <property type="match status" value="1"/>
</dbReference>
<dbReference type="Proteomes" id="UP001189429">
    <property type="component" value="Unassembled WGS sequence"/>
</dbReference>
<dbReference type="SUPFAM" id="SSF51206">
    <property type="entry name" value="cAMP-binding domain-like"/>
    <property type="match status" value="1"/>
</dbReference>